<sequence>MAPTAIASPAAPTPEVSIKSKASSPSTPPSAPPHPLDALYPEEHKLVVDIVRRSRPDSQLWFKTIQRREPPKALLAPWLDAWHLDPTNPPAPLPRKAEVLYVVVGTDNVFESIVDIDNKVEESTIQVEKCHKTNLDLGELEKFERQILSAPAVKKALEELGLPADEPIAADPWIYGSDTFEDEPTYIQFMMYLKPNPDGDCFHYAYPLPFVPVIDAISGEVVRIDWVYTGDSADGMKHTWKENWKKENFKPNEYMPHLQTDYKQRDVKPYIVQQPEGPSFTVDGQRIQWQNWDMRISWNAREGLVLHDVRYDGRSLFYRLSLSDMTVPYGDPRPPLHRKQAFDLGDAGAGVTANSLSLGCDCLGSIKYFDGRIALPDGGQLNQKNVVCLHEQDDGIGMKHTNYRTENPYVVRNRILVLQTIITVANYEYLFNWKFDQSGVITYETRATGVLSVSAIDPGKVSPYGNVVAPGVLATNHQHIFCLRIDPRLDGDENSLHYEDSLPMPFSTEEDKKLNPYGTGYYVEKTTLKQEGFADLDPTKSRVFKITNPTRINPISGKPRGYKIHMPATQMLLAHPDSVAASRAEFAQHHVWVTKYRDDELWCAGKYTNQSRGKAGGLGQIVKNRASTDSTDIVVWLNFGLTHNPTVEQFPIMWHETLMVSLRPADFFTYNPALDLPLSTQSFNKSVLVEQGDERPAEEGKASCCSK</sequence>
<keyword evidence="2" id="KW-1185">Reference proteome</keyword>
<evidence type="ECO:0000313" key="2">
    <source>
        <dbReference type="Proteomes" id="UP000245626"/>
    </source>
</evidence>
<dbReference type="Proteomes" id="UP000245626">
    <property type="component" value="Unassembled WGS sequence"/>
</dbReference>
<gene>
    <name evidence="1" type="ORF">IE53DRAFT_340355</name>
</gene>
<protein>
    <submittedName>
        <fullName evidence="1">Uncharacterized protein</fullName>
    </submittedName>
</protein>
<dbReference type="EMBL" id="KZ819769">
    <property type="protein sequence ID" value="PWN52566.1"/>
    <property type="molecule type" value="Genomic_DNA"/>
</dbReference>
<proteinExistence type="predicted"/>
<name>A0ACD0P3F4_9BASI</name>
<reference evidence="1 2" key="1">
    <citation type="journal article" date="2018" name="Mol. Biol. Evol.">
        <title>Broad Genomic Sampling Reveals a Smut Pathogenic Ancestry of the Fungal Clade Ustilaginomycotina.</title>
        <authorList>
            <person name="Kijpornyongpan T."/>
            <person name="Mondo S.J."/>
            <person name="Barry K."/>
            <person name="Sandor L."/>
            <person name="Lee J."/>
            <person name="Lipzen A."/>
            <person name="Pangilinan J."/>
            <person name="LaButti K."/>
            <person name="Hainaut M."/>
            <person name="Henrissat B."/>
            <person name="Grigoriev I.V."/>
            <person name="Spatafora J.W."/>
            <person name="Aime M.C."/>
        </authorList>
    </citation>
    <scope>NUCLEOTIDE SEQUENCE [LARGE SCALE GENOMIC DNA]</scope>
    <source>
        <strain evidence="1 2">SA 807</strain>
    </source>
</reference>
<evidence type="ECO:0000313" key="1">
    <source>
        <dbReference type="EMBL" id="PWN52566.1"/>
    </source>
</evidence>
<organism evidence="1 2">
    <name type="scientific">Violaceomyces palustris</name>
    <dbReference type="NCBI Taxonomy" id="1673888"/>
    <lineage>
        <taxon>Eukaryota</taxon>
        <taxon>Fungi</taxon>
        <taxon>Dikarya</taxon>
        <taxon>Basidiomycota</taxon>
        <taxon>Ustilaginomycotina</taxon>
        <taxon>Ustilaginomycetes</taxon>
        <taxon>Violaceomycetales</taxon>
        <taxon>Violaceomycetaceae</taxon>
        <taxon>Violaceomyces</taxon>
    </lineage>
</organism>
<accession>A0ACD0P3F4</accession>